<dbReference type="PANTHER" id="PTHR43673">
    <property type="entry name" value="NAD(P)H NITROREDUCTASE YDGI-RELATED"/>
    <property type="match status" value="1"/>
</dbReference>
<feature type="domain" description="Nitroreductase" evidence="6">
    <location>
        <begin position="11"/>
        <end position="199"/>
    </location>
</feature>
<sequence>MAVTLSVENAIAGRRSVRQFLSLTITRETIEEILIIASRAPSGSNIQPWKVHVLQDAAKLDLENRLMFAYDRGDLGAEEYQYYPSPWREPYLARRRKVGWDLYSLLGIDRSDKKGMSDQLRRNFNFFGAPVGLIFTIDRDLPVGSWLDYGMFLQNIMIAARAKGLETCPQQAFAAYHKIIRSCLGLADTEIVICGMALGFADWSATVNKLVTQRIAPSEFAIFY</sequence>
<keyword evidence="5" id="KW-0560">Oxidoreductase</keyword>
<evidence type="ECO:0000259" key="6">
    <source>
        <dbReference type="Pfam" id="PF00881"/>
    </source>
</evidence>
<dbReference type="AlphaFoldDB" id="A0A176XF84"/>
<evidence type="ECO:0000313" key="7">
    <source>
        <dbReference type="EMBL" id="OAE48208.1"/>
    </source>
</evidence>
<protein>
    <recommendedName>
        <fullName evidence="6">Nitroreductase domain-containing protein</fullName>
    </recommendedName>
</protein>
<evidence type="ECO:0000256" key="5">
    <source>
        <dbReference type="ARBA" id="ARBA00023002"/>
    </source>
</evidence>
<proteinExistence type="inferred from homology"/>
<evidence type="ECO:0000256" key="2">
    <source>
        <dbReference type="ARBA" id="ARBA00007118"/>
    </source>
</evidence>
<reference evidence="7 8" key="1">
    <citation type="submission" date="2016-05" db="EMBL/GenBank/DDBJ databases">
        <authorList>
            <person name="Lavstsen T."/>
            <person name="Jespersen J.S."/>
        </authorList>
    </citation>
    <scope>NUCLEOTIDE SEQUENCE [LARGE SCALE GENOMIC DNA]</scope>
    <source>
        <strain evidence="7 8">KCJ1736</strain>
    </source>
</reference>
<dbReference type="EMBL" id="LXPS01000007">
    <property type="protein sequence ID" value="OAE48208.1"/>
    <property type="molecule type" value="Genomic_DNA"/>
</dbReference>
<comment type="similarity">
    <text evidence="2">Belongs to the nitroreductase family.</text>
</comment>
<dbReference type="InterPro" id="IPR000415">
    <property type="entry name" value="Nitroreductase-like"/>
</dbReference>
<keyword evidence="4" id="KW-0288">FMN</keyword>
<evidence type="ECO:0000256" key="3">
    <source>
        <dbReference type="ARBA" id="ARBA00022630"/>
    </source>
</evidence>
<evidence type="ECO:0000313" key="8">
    <source>
        <dbReference type="Proteomes" id="UP000077098"/>
    </source>
</evidence>
<dbReference type="PANTHER" id="PTHR43673:SF2">
    <property type="entry name" value="NITROREDUCTASE"/>
    <property type="match status" value="1"/>
</dbReference>
<evidence type="ECO:0000256" key="1">
    <source>
        <dbReference type="ARBA" id="ARBA00001917"/>
    </source>
</evidence>
<dbReference type="Gene3D" id="3.40.109.10">
    <property type="entry name" value="NADH Oxidase"/>
    <property type="match status" value="1"/>
</dbReference>
<accession>A0A176XF84</accession>
<dbReference type="CDD" id="cd02136">
    <property type="entry name" value="PnbA_NfnB-like"/>
    <property type="match status" value="1"/>
</dbReference>
<comment type="cofactor">
    <cofactor evidence="1">
        <name>FMN</name>
        <dbReference type="ChEBI" id="CHEBI:58210"/>
    </cofactor>
</comment>
<keyword evidence="3" id="KW-0285">Flavoprotein</keyword>
<evidence type="ECO:0000256" key="4">
    <source>
        <dbReference type="ARBA" id="ARBA00022643"/>
    </source>
</evidence>
<name>A0A176XF84_AGRTU</name>
<dbReference type="Pfam" id="PF00881">
    <property type="entry name" value="Nitroreductase"/>
    <property type="match status" value="1"/>
</dbReference>
<dbReference type="SUPFAM" id="SSF55469">
    <property type="entry name" value="FMN-dependent nitroreductase-like"/>
    <property type="match status" value="1"/>
</dbReference>
<dbReference type="Proteomes" id="UP000077098">
    <property type="component" value="Unassembled WGS sequence"/>
</dbReference>
<dbReference type="InterPro" id="IPR029479">
    <property type="entry name" value="Nitroreductase"/>
</dbReference>
<organism evidence="7 8">
    <name type="scientific">Agrobacterium tumefaciens</name>
    <dbReference type="NCBI Taxonomy" id="358"/>
    <lineage>
        <taxon>Bacteria</taxon>
        <taxon>Pseudomonadati</taxon>
        <taxon>Pseudomonadota</taxon>
        <taxon>Alphaproteobacteria</taxon>
        <taxon>Hyphomicrobiales</taxon>
        <taxon>Rhizobiaceae</taxon>
        <taxon>Rhizobium/Agrobacterium group</taxon>
        <taxon>Agrobacterium</taxon>
        <taxon>Agrobacterium tumefaciens complex</taxon>
    </lineage>
</organism>
<comment type="caution">
    <text evidence="7">The sequence shown here is derived from an EMBL/GenBank/DDBJ whole genome shotgun (WGS) entry which is preliminary data.</text>
</comment>
<dbReference type="RefSeq" id="WP_063947986.1">
    <property type="nucleotide sequence ID" value="NZ_LXPS01000007.1"/>
</dbReference>
<dbReference type="GO" id="GO:0016491">
    <property type="term" value="F:oxidoreductase activity"/>
    <property type="evidence" value="ECO:0007669"/>
    <property type="project" value="UniProtKB-KW"/>
</dbReference>
<gene>
    <name evidence="7" type="ORF">A7J57_22665</name>
</gene>